<dbReference type="PANTHER" id="PTHR39614">
    <property type="entry name" value="INTEGRAL MEMBRANE PROTEIN"/>
    <property type="match status" value="1"/>
</dbReference>
<gene>
    <name evidence="1" type="ORF">IMSHALPRED_005409</name>
</gene>
<dbReference type="PANTHER" id="PTHR39614:SF2">
    <property type="entry name" value="INTEGRAL MEMBRANE PROTEIN"/>
    <property type="match status" value="1"/>
</dbReference>
<protein>
    <submittedName>
        <fullName evidence="1">Uncharacterized protein</fullName>
    </submittedName>
</protein>
<reference evidence="1" key="1">
    <citation type="submission" date="2021-03" db="EMBL/GenBank/DDBJ databases">
        <authorList>
            <person name="Tagirdzhanova G."/>
        </authorList>
    </citation>
    <scope>NUCLEOTIDE SEQUENCE</scope>
</reference>
<dbReference type="Proteomes" id="UP000664534">
    <property type="component" value="Unassembled WGS sequence"/>
</dbReference>
<proteinExistence type="predicted"/>
<organism evidence="1 2">
    <name type="scientific">Imshaugia aleurites</name>
    <dbReference type="NCBI Taxonomy" id="172621"/>
    <lineage>
        <taxon>Eukaryota</taxon>
        <taxon>Fungi</taxon>
        <taxon>Dikarya</taxon>
        <taxon>Ascomycota</taxon>
        <taxon>Pezizomycotina</taxon>
        <taxon>Lecanoromycetes</taxon>
        <taxon>OSLEUM clade</taxon>
        <taxon>Lecanoromycetidae</taxon>
        <taxon>Lecanorales</taxon>
        <taxon>Lecanorineae</taxon>
        <taxon>Parmeliaceae</taxon>
        <taxon>Imshaugia</taxon>
    </lineage>
</organism>
<dbReference type="OrthoDB" id="3918601at2759"/>
<evidence type="ECO:0000313" key="2">
    <source>
        <dbReference type="Proteomes" id="UP000664534"/>
    </source>
</evidence>
<comment type="caution">
    <text evidence="1">The sequence shown here is derived from an EMBL/GenBank/DDBJ whole genome shotgun (WGS) entry which is preliminary data.</text>
</comment>
<sequence>MLVIPVTILRLVYIFESDDSPDPTYDYFNRALSTQIATTFSIVFACISFIKPFLDSVETGLLASKLRNPSLGRPQGSSRYMKLQYAKNMFKLRGIVSEERQSPLVAGAQDHSRIGESYELSHTFEAQAWAEPAIQRQESSDKMHVTRATEVAVIRTDQKPQA</sequence>
<name>A0A8H3I895_9LECA</name>
<keyword evidence="2" id="KW-1185">Reference proteome</keyword>
<dbReference type="EMBL" id="CAJPDT010000003">
    <property type="protein sequence ID" value="CAF9906980.1"/>
    <property type="molecule type" value="Genomic_DNA"/>
</dbReference>
<dbReference type="AlphaFoldDB" id="A0A8H3I895"/>
<accession>A0A8H3I895</accession>
<evidence type="ECO:0000313" key="1">
    <source>
        <dbReference type="EMBL" id="CAF9906980.1"/>
    </source>
</evidence>